<evidence type="ECO:0000313" key="2">
    <source>
        <dbReference type="EMBL" id="KYB28631.1"/>
    </source>
</evidence>
<accession>A0A139WLC3</accession>
<sequence length="635" mass="72964">MLASLLGGQYDSYQADSSHRLVNSVRSYINAKLEYERTTPEFVAEIRRMLYFIHEYNCHVLKLTRQYPRSRKFDLLLVKYVELEFDALYYNNPHPPRQLEISTELRVSRVLQVMLYQTVLNNETLITKSTDYVLKRAVLQLLGEVKSTYFVRNKLVYNIANDLREKIGRPNNLPVWEINKNLATSDYGTDSDSEGENNVFARKLDNQASQTSSTPTIEFADDDNYFVYLEKHLDKRKFSTKRSSYEAHSNNFNAKNSKSSSVVSNNLKKPKSLDAVCVVVSSDSEDEDGITEVTSDTKVCNKRNFSKKSNECNKKAKTNKSVVTFEILDDDDDGETNYMVYLHKEVETNQRPKPLKQEEVIICSDSEDELEENTKNDLKNGVQEAQISVDQMVPETNGASSSGQMFGENTEEKINIDEKYKEINEVLQADLDFIQISNQFSDGASENFLIDPSLIFEQIATPPRNKNEVPDLSLEECGSNFLGDPVLSEKIDSFEDLDTSQDCRLNESLLEEFLLDDSFLLEGRKEFEELEHFLFDDGAEKSGFFLSDFSFDDDETVTQPATFDADMKSLESILENSQLFNMQGKQSVVNEDENSTLADSKHKDKENLANIKNKKPISKRKRKFRRTHKQRSNRR</sequence>
<gene>
    <name evidence="2" type="primary">AUGUSTUS-3.0.2_32377</name>
    <name evidence="2" type="ORF">TcasGA2_TC032377</name>
</gene>
<organism evidence="2 3">
    <name type="scientific">Tribolium castaneum</name>
    <name type="common">Red flour beetle</name>
    <dbReference type="NCBI Taxonomy" id="7070"/>
    <lineage>
        <taxon>Eukaryota</taxon>
        <taxon>Metazoa</taxon>
        <taxon>Ecdysozoa</taxon>
        <taxon>Arthropoda</taxon>
        <taxon>Hexapoda</taxon>
        <taxon>Insecta</taxon>
        <taxon>Pterygota</taxon>
        <taxon>Neoptera</taxon>
        <taxon>Endopterygota</taxon>
        <taxon>Coleoptera</taxon>
        <taxon>Polyphaga</taxon>
        <taxon>Cucujiformia</taxon>
        <taxon>Tenebrionidae</taxon>
        <taxon>Tenebrionidae incertae sedis</taxon>
        <taxon>Tribolium</taxon>
    </lineage>
</organism>
<feature type="region of interest" description="Disordered" evidence="1">
    <location>
        <begin position="588"/>
        <end position="635"/>
    </location>
</feature>
<protein>
    <submittedName>
        <fullName evidence="2">Uncharacterized protein</fullName>
    </submittedName>
</protein>
<reference evidence="2 3" key="1">
    <citation type="journal article" date="2008" name="Nature">
        <title>The genome of the model beetle and pest Tribolium castaneum.</title>
        <authorList>
            <consortium name="Tribolium Genome Sequencing Consortium"/>
            <person name="Richards S."/>
            <person name="Gibbs R.A."/>
            <person name="Weinstock G.M."/>
            <person name="Brown S.J."/>
            <person name="Denell R."/>
            <person name="Beeman R.W."/>
            <person name="Gibbs R."/>
            <person name="Beeman R.W."/>
            <person name="Brown S.J."/>
            <person name="Bucher G."/>
            <person name="Friedrich M."/>
            <person name="Grimmelikhuijzen C.J."/>
            <person name="Klingler M."/>
            <person name="Lorenzen M."/>
            <person name="Richards S."/>
            <person name="Roth S."/>
            <person name="Schroder R."/>
            <person name="Tautz D."/>
            <person name="Zdobnov E.M."/>
            <person name="Muzny D."/>
            <person name="Gibbs R.A."/>
            <person name="Weinstock G.M."/>
            <person name="Attaway T."/>
            <person name="Bell S."/>
            <person name="Buhay C.J."/>
            <person name="Chandrabose M.N."/>
            <person name="Chavez D."/>
            <person name="Clerk-Blankenburg K.P."/>
            <person name="Cree A."/>
            <person name="Dao M."/>
            <person name="Davis C."/>
            <person name="Chacko J."/>
            <person name="Dinh H."/>
            <person name="Dugan-Rocha S."/>
            <person name="Fowler G."/>
            <person name="Garner T.T."/>
            <person name="Garnes J."/>
            <person name="Gnirke A."/>
            <person name="Hawes A."/>
            <person name="Hernandez J."/>
            <person name="Hines S."/>
            <person name="Holder M."/>
            <person name="Hume J."/>
            <person name="Jhangiani S.N."/>
            <person name="Joshi V."/>
            <person name="Khan Z.M."/>
            <person name="Jackson L."/>
            <person name="Kovar C."/>
            <person name="Kowis A."/>
            <person name="Lee S."/>
            <person name="Lewis L.R."/>
            <person name="Margolis J."/>
            <person name="Morgan M."/>
            <person name="Nazareth L.V."/>
            <person name="Nguyen N."/>
            <person name="Okwuonu G."/>
            <person name="Parker D."/>
            <person name="Richards S."/>
            <person name="Ruiz S.J."/>
            <person name="Santibanez J."/>
            <person name="Savard J."/>
            <person name="Scherer S.E."/>
            <person name="Schneider B."/>
            <person name="Sodergren E."/>
            <person name="Tautz D."/>
            <person name="Vattahil S."/>
            <person name="Villasana D."/>
            <person name="White C.S."/>
            <person name="Wright R."/>
            <person name="Park Y."/>
            <person name="Beeman R.W."/>
            <person name="Lord J."/>
            <person name="Oppert B."/>
            <person name="Lorenzen M."/>
            <person name="Brown S."/>
            <person name="Wang L."/>
            <person name="Savard J."/>
            <person name="Tautz D."/>
            <person name="Richards S."/>
            <person name="Weinstock G."/>
            <person name="Gibbs R.A."/>
            <person name="Liu Y."/>
            <person name="Worley K."/>
            <person name="Weinstock G."/>
            <person name="Elsik C.G."/>
            <person name="Reese J.T."/>
            <person name="Elhaik E."/>
            <person name="Landan G."/>
            <person name="Graur D."/>
            <person name="Arensburger P."/>
            <person name="Atkinson P."/>
            <person name="Beeman R.W."/>
            <person name="Beidler J."/>
            <person name="Brown S.J."/>
            <person name="Demuth J.P."/>
            <person name="Drury D.W."/>
            <person name="Du Y.Z."/>
            <person name="Fujiwara H."/>
            <person name="Lorenzen M."/>
            <person name="Maselli V."/>
            <person name="Osanai M."/>
            <person name="Park Y."/>
            <person name="Robertson H.M."/>
            <person name="Tu Z."/>
            <person name="Wang J.J."/>
            <person name="Wang S."/>
            <person name="Richards S."/>
            <person name="Song H."/>
            <person name="Zhang L."/>
            <person name="Sodergren E."/>
            <person name="Werner D."/>
            <person name="Stanke M."/>
            <person name="Morgenstern B."/>
            <person name="Solovyev V."/>
            <person name="Kosarev P."/>
            <person name="Brown G."/>
            <person name="Chen H.C."/>
            <person name="Ermolaeva O."/>
            <person name="Hlavina W."/>
            <person name="Kapustin Y."/>
            <person name="Kiryutin B."/>
            <person name="Kitts P."/>
            <person name="Maglott D."/>
            <person name="Pruitt K."/>
            <person name="Sapojnikov V."/>
            <person name="Souvorov A."/>
            <person name="Mackey A.J."/>
            <person name="Waterhouse R.M."/>
            <person name="Wyder S."/>
            <person name="Zdobnov E.M."/>
            <person name="Zdobnov E.M."/>
            <person name="Wyder S."/>
            <person name="Kriventseva E.V."/>
            <person name="Kadowaki T."/>
            <person name="Bork P."/>
            <person name="Aranda M."/>
            <person name="Bao R."/>
            <person name="Beermann A."/>
            <person name="Berns N."/>
            <person name="Bolognesi R."/>
            <person name="Bonneton F."/>
            <person name="Bopp D."/>
            <person name="Brown S.J."/>
            <person name="Bucher G."/>
            <person name="Butts T."/>
            <person name="Chaumot A."/>
            <person name="Denell R.E."/>
            <person name="Ferrier D.E."/>
            <person name="Friedrich M."/>
            <person name="Gordon C.M."/>
            <person name="Jindra M."/>
            <person name="Klingler M."/>
            <person name="Lan Q."/>
            <person name="Lattorff H.M."/>
            <person name="Laudet V."/>
            <person name="von Levetsow C."/>
            <person name="Liu Z."/>
            <person name="Lutz R."/>
            <person name="Lynch J.A."/>
            <person name="da Fonseca R.N."/>
            <person name="Posnien N."/>
            <person name="Reuter R."/>
            <person name="Roth S."/>
            <person name="Savard J."/>
            <person name="Schinko J.B."/>
            <person name="Schmitt C."/>
            <person name="Schoppmeier M."/>
            <person name="Schroder R."/>
            <person name="Shippy T.D."/>
            <person name="Simonnet F."/>
            <person name="Marques-Souza H."/>
            <person name="Tautz D."/>
            <person name="Tomoyasu Y."/>
            <person name="Trauner J."/>
            <person name="Van der Zee M."/>
            <person name="Vervoort M."/>
            <person name="Wittkopp N."/>
            <person name="Wimmer E.A."/>
            <person name="Yang X."/>
            <person name="Jones A.K."/>
            <person name="Sattelle D.B."/>
            <person name="Ebert P.R."/>
            <person name="Nelson D."/>
            <person name="Scott J.G."/>
            <person name="Beeman R.W."/>
            <person name="Muthukrishnan S."/>
            <person name="Kramer K.J."/>
            <person name="Arakane Y."/>
            <person name="Beeman R.W."/>
            <person name="Zhu Q."/>
            <person name="Hogenkamp D."/>
            <person name="Dixit R."/>
            <person name="Oppert B."/>
            <person name="Jiang H."/>
            <person name="Zou Z."/>
            <person name="Marshall J."/>
            <person name="Elpidina E."/>
            <person name="Vinokurov K."/>
            <person name="Oppert C."/>
            <person name="Zou Z."/>
            <person name="Evans J."/>
            <person name="Lu Z."/>
            <person name="Zhao P."/>
            <person name="Sumathipala N."/>
            <person name="Altincicek B."/>
            <person name="Vilcinskas A."/>
            <person name="Williams M."/>
            <person name="Hultmark D."/>
            <person name="Hetru C."/>
            <person name="Jiang H."/>
            <person name="Grimmelikhuijzen C.J."/>
            <person name="Hauser F."/>
            <person name="Cazzamali G."/>
            <person name="Williamson M."/>
            <person name="Park Y."/>
            <person name="Li B."/>
            <person name="Tanaka Y."/>
            <person name="Predel R."/>
            <person name="Neupert S."/>
            <person name="Schachtner J."/>
            <person name="Verleyen P."/>
            <person name="Raible F."/>
            <person name="Bork P."/>
            <person name="Friedrich M."/>
            <person name="Walden K.K."/>
            <person name="Robertson H.M."/>
            <person name="Angeli S."/>
            <person name="Foret S."/>
            <person name="Bucher G."/>
            <person name="Schuetz S."/>
            <person name="Maleszka R."/>
            <person name="Wimmer E.A."/>
            <person name="Beeman R.W."/>
            <person name="Lorenzen M."/>
            <person name="Tomoyasu Y."/>
            <person name="Miller S.C."/>
            <person name="Grossmann D."/>
            <person name="Bucher G."/>
        </authorList>
    </citation>
    <scope>NUCLEOTIDE SEQUENCE [LARGE SCALE GENOMIC DNA]</scope>
    <source>
        <strain evidence="2 3">Georgia GA2</strain>
    </source>
</reference>
<dbReference type="EMBL" id="KQ971321">
    <property type="protein sequence ID" value="KYB28631.1"/>
    <property type="molecule type" value="Genomic_DNA"/>
</dbReference>
<name>A0A139WLC3_TRICA</name>
<feature type="compositionally biased region" description="Basic residues" evidence="1">
    <location>
        <begin position="612"/>
        <end position="635"/>
    </location>
</feature>
<proteinExistence type="predicted"/>
<keyword evidence="3" id="KW-1185">Reference proteome</keyword>
<dbReference type="Proteomes" id="UP000007266">
    <property type="component" value="Linkage group 3"/>
</dbReference>
<dbReference type="OrthoDB" id="6784901at2759"/>
<evidence type="ECO:0000256" key="1">
    <source>
        <dbReference type="SAM" id="MobiDB-lite"/>
    </source>
</evidence>
<evidence type="ECO:0000313" key="3">
    <source>
        <dbReference type="Proteomes" id="UP000007266"/>
    </source>
</evidence>
<reference evidence="2 3" key="2">
    <citation type="journal article" date="2010" name="Nucleic Acids Res.">
        <title>BeetleBase in 2010: revisions to provide comprehensive genomic information for Tribolium castaneum.</title>
        <authorList>
            <person name="Kim H.S."/>
            <person name="Murphy T."/>
            <person name="Xia J."/>
            <person name="Caragea D."/>
            <person name="Park Y."/>
            <person name="Beeman R.W."/>
            <person name="Lorenzen M.D."/>
            <person name="Butcher S."/>
            <person name="Manak J.R."/>
            <person name="Brown S.J."/>
        </authorList>
    </citation>
    <scope>GENOME REANNOTATION</scope>
    <source>
        <strain evidence="2 3">Georgia GA2</strain>
    </source>
</reference>
<dbReference type="KEGG" id="tca:103312319"/>
<dbReference type="InParanoid" id="A0A139WLC3"/>
<dbReference type="AlphaFoldDB" id="A0A139WLC3"/>